<dbReference type="Proteomes" id="UP001153620">
    <property type="component" value="Chromosome 2"/>
</dbReference>
<dbReference type="OrthoDB" id="10439607at2759"/>
<feature type="transmembrane region" description="Helical" evidence="1">
    <location>
        <begin position="232"/>
        <end position="252"/>
    </location>
</feature>
<feature type="transmembrane region" description="Helical" evidence="1">
    <location>
        <begin position="345"/>
        <end position="366"/>
    </location>
</feature>
<keyword evidence="1" id="KW-0812">Transmembrane</keyword>
<protein>
    <recommendedName>
        <fullName evidence="4">Gustatory receptor</fullName>
    </recommendedName>
</protein>
<dbReference type="EMBL" id="OU895878">
    <property type="protein sequence ID" value="CAG9802010.1"/>
    <property type="molecule type" value="Genomic_DNA"/>
</dbReference>
<proteinExistence type="predicted"/>
<dbReference type="AlphaFoldDB" id="A0A9N9WQ72"/>
<organism evidence="2 3">
    <name type="scientific">Chironomus riparius</name>
    <dbReference type="NCBI Taxonomy" id="315576"/>
    <lineage>
        <taxon>Eukaryota</taxon>
        <taxon>Metazoa</taxon>
        <taxon>Ecdysozoa</taxon>
        <taxon>Arthropoda</taxon>
        <taxon>Hexapoda</taxon>
        <taxon>Insecta</taxon>
        <taxon>Pterygota</taxon>
        <taxon>Neoptera</taxon>
        <taxon>Endopterygota</taxon>
        <taxon>Diptera</taxon>
        <taxon>Nematocera</taxon>
        <taxon>Chironomoidea</taxon>
        <taxon>Chironomidae</taxon>
        <taxon>Chironominae</taxon>
        <taxon>Chironomus</taxon>
    </lineage>
</organism>
<feature type="transmembrane region" description="Helical" evidence="1">
    <location>
        <begin position="120"/>
        <end position="137"/>
    </location>
</feature>
<feature type="transmembrane region" description="Helical" evidence="1">
    <location>
        <begin position="61"/>
        <end position="79"/>
    </location>
</feature>
<name>A0A9N9WQ72_9DIPT</name>
<feature type="transmembrane region" description="Helical" evidence="1">
    <location>
        <begin position="264"/>
        <end position="286"/>
    </location>
</feature>
<keyword evidence="3" id="KW-1185">Reference proteome</keyword>
<keyword evidence="1" id="KW-0472">Membrane</keyword>
<feature type="transmembrane region" description="Helical" evidence="1">
    <location>
        <begin position="149"/>
        <end position="167"/>
    </location>
</feature>
<reference evidence="2" key="1">
    <citation type="submission" date="2022-01" db="EMBL/GenBank/DDBJ databases">
        <authorList>
            <person name="King R."/>
        </authorList>
    </citation>
    <scope>NUCLEOTIDE SEQUENCE</scope>
</reference>
<evidence type="ECO:0008006" key="4">
    <source>
        <dbReference type="Google" id="ProtNLM"/>
    </source>
</evidence>
<feature type="transmembrane region" description="Helical" evidence="1">
    <location>
        <begin position="20"/>
        <end position="40"/>
    </location>
</feature>
<evidence type="ECO:0000256" key="1">
    <source>
        <dbReference type="SAM" id="Phobius"/>
    </source>
</evidence>
<reference evidence="2" key="2">
    <citation type="submission" date="2022-10" db="EMBL/GenBank/DDBJ databases">
        <authorList>
            <consortium name="ENA_rothamsted_submissions"/>
            <consortium name="culmorum"/>
            <person name="King R."/>
        </authorList>
    </citation>
    <scope>NUCLEOTIDE SEQUENCE</scope>
</reference>
<gene>
    <name evidence="2" type="ORF">CHIRRI_LOCUS4926</name>
</gene>
<keyword evidence="1" id="KW-1133">Transmembrane helix</keyword>
<accession>A0A9N9WQ72</accession>
<sequence>MKFRKILGYEPTENQGKLSFILWRCIQTFIYIGYMIFFFINRDKIVYRDDLWGKTADYYKSMISFTSAFVIVVEPMFNYHNYKAFQERLKSFHKLLNEKIENLADVKKIQNEIMRKLRNIIVSFMVIYILCEINNFYRSMKIEQTRNIYFCFFIITILLYSKVWFIVHRLLIINECLVILIKAMQFINQELANNDKLDSKVYNKMIHDKYLAVINLYKLVQKMVGIFNDLGFPQLVILLAIKLYLMGDFYWISLVTMHNRIRMAVTYTLLVASFPKILILLIQAYLSERINVHNSKIINLIHKQQIVNNKQQPLTEHFIYTILMDKLEIYPVGVVKFDYSTLRDVAIDIMQALFIFIQLIPIYFNLS</sequence>
<evidence type="ECO:0000313" key="2">
    <source>
        <dbReference type="EMBL" id="CAG9802010.1"/>
    </source>
</evidence>
<evidence type="ECO:0000313" key="3">
    <source>
        <dbReference type="Proteomes" id="UP001153620"/>
    </source>
</evidence>